<feature type="domain" description="Metallo-beta-lactamase" evidence="1">
    <location>
        <begin position="25"/>
        <end position="211"/>
    </location>
</feature>
<dbReference type="Proteomes" id="UP001230220">
    <property type="component" value="Unassembled WGS sequence"/>
</dbReference>
<dbReference type="InterPro" id="IPR036866">
    <property type="entry name" value="RibonucZ/Hydroxyglut_hydro"/>
</dbReference>
<proteinExistence type="predicted"/>
<reference evidence="2 3" key="1">
    <citation type="submission" date="2023-07" db="EMBL/GenBank/DDBJ databases">
        <title>Genomic Encyclopedia of Type Strains, Phase IV (KMG-IV): sequencing the most valuable type-strain genomes for metagenomic binning, comparative biology and taxonomic classification.</title>
        <authorList>
            <person name="Goeker M."/>
        </authorList>
    </citation>
    <scope>NUCLEOTIDE SEQUENCE [LARGE SCALE GENOMIC DNA]</scope>
    <source>
        <strain evidence="2 3">DSM 16784</strain>
    </source>
</reference>
<evidence type="ECO:0000313" key="2">
    <source>
        <dbReference type="EMBL" id="MDQ0361401.1"/>
    </source>
</evidence>
<dbReference type="PANTHER" id="PTHR42951:SF4">
    <property type="entry name" value="ACYL-COENZYME A THIOESTERASE MBLAC2"/>
    <property type="match status" value="1"/>
</dbReference>
<dbReference type="RefSeq" id="WP_307408091.1">
    <property type="nucleotide sequence ID" value="NZ_JAUSUR010000003.1"/>
</dbReference>
<dbReference type="Gene3D" id="3.60.15.10">
    <property type="entry name" value="Ribonuclease Z/Hydroxyacylglutathione hydrolase-like"/>
    <property type="match status" value="1"/>
</dbReference>
<name>A0ABU0E3V4_9FIRM</name>
<keyword evidence="3" id="KW-1185">Reference proteome</keyword>
<evidence type="ECO:0000313" key="3">
    <source>
        <dbReference type="Proteomes" id="UP001230220"/>
    </source>
</evidence>
<evidence type="ECO:0000259" key="1">
    <source>
        <dbReference type="SMART" id="SM00849"/>
    </source>
</evidence>
<dbReference type="InterPro" id="IPR001279">
    <property type="entry name" value="Metallo-B-lactamas"/>
</dbReference>
<dbReference type="SUPFAM" id="SSF56281">
    <property type="entry name" value="Metallo-hydrolase/oxidoreductase"/>
    <property type="match status" value="1"/>
</dbReference>
<accession>A0ABU0E3V4</accession>
<dbReference type="PANTHER" id="PTHR42951">
    <property type="entry name" value="METALLO-BETA-LACTAMASE DOMAIN-CONTAINING"/>
    <property type="match status" value="1"/>
</dbReference>
<dbReference type="InterPro" id="IPR050855">
    <property type="entry name" value="NDM-1-like"/>
</dbReference>
<dbReference type="SMART" id="SM00849">
    <property type="entry name" value="Lactamase_B"/>
    <property type="match status" value="1"/>
</dbReference>
<dbReference type="Pfam" id="PF00753">
    <property type="entry name" value="Lactamase_B"/>
    <property type="match status" value="1"/>
</dbReference>
<gene>
    <name evidence="2" type="ORF">J2S15_002148</name>
</gene>
<protein>
    <submittedName>
        <fullName evidence="2">Glyoxylase-like metal-dependent hydrolase (Beta-lactamase superfamily II)</fullName>
    </submittedName>
</protein>
<sequence>MNKWFTVETIDDYTYAISEYKHWEQVHSYLLVGKTKAILIDTGLGVVNIREVVDSLTSLPVLVVTTHVHWDHIGGHQHFKNIAVHKDDAEWLSKFPLPQQQVQKDMMKEDCEFPESFKIEDYKPYQGGASKLLEDGEVIVFDNRELVIIHTPGHSPGHICLFEKASGYLFSGDLLYKGYLDMFYPSTNPIDFYASVKKLRDFPVKKIYPAHYEIGLDSQFIEEVIKEFQKLEAENKLYQGSGVYTFNNFGFHM</sequence>
<dbReference type="EMBL" id="JAUSUR010000003">
    <property type="protein sequence ID" value="MDQ0361401.1"/>
    <property type="molecule type" value="Genomic_DNA"/>
</dbReference>
<organism evidence="2 3">
    <name type="scientific">Breznakia pachnodae</name>
    <dbReference type="NCBI Taxonomy" id="265178"/>
    <lineage>
        <taxon>Bacteria</taxon>
        <taxon>Bacillati</taxon>
        <taxon>Bacillota</taxon>
        <taxon>Erysipelotrichia</taxon>
        <taxon>Erysipelotrichales</taxon>
        <taxon>Erysipelotrichaceae</taxon>
        <taxon>Breznakia</taxon>
    </lineage>
</organism>
<comment type="caution">
    <text evidence="2">The sequence shown here is derived from an EMBL/GenBank/DDBJ whole genome shotgun (WGS) entry which is preliminary data.</text>
</comment>